<dbReference type="Pfam" id="PF04452">
    <property type="entry name" value="Methyltrans_RNA"/>
    <property type="match status" value="1"/>
</dbReference>
<keyword evidence="8 12" id="KW-0808">Transferase</keyword>
<evidence type="ECO:0000256" key="11">
    <source>
        <dbReference type="ARBA" id="ARBA00047944"/>
    </source>
</evidence>
<evidence type="ECO:0000256" key="12">
    <source>
        <dbReference type="PIRNR" id="PIRNR015601"/>
    </source>
</evidence>
<dbReference type="SUPFAM" id="SSF88697">
    <property type="entry name" value="PUA domain-like"/>
    <property type="match status" value="1"/>
</dbReference>
<evidence type="ECO:0000256" key="7">
    <source>
        <dbReference type="ARBA" id="ARBA00022603"/>
    </source>
</evidence>
<keyword evidence="9 12" id="KW-0949">S-adenosyl-L-methionine</keyword>
<dbReference type="PANTHER" id="PTHR30027">
    <property type="entry name" value="RIBOSOMAL RNA SMALL SUBUNIT METHYLTRANSFERASE E"/>
    <property type="match status" value="1"/>
</dbReference>
<gene>
    <name evidence="15" type="ORF">GCM10025778_13370</name>
</gene>
<feature type="domain" description="Ribosomal RNA small subunit methyltransferase E PUA-like" evidence="14">
    <location>
        <begin position="24"/>
        <end position="63"/>
    </location>
</feature>
<evidence type="ECO:0000256" key="3">
    <source>
        <dbReference type="ARBA" id="ARBA00012328"/>
    </source>
</evidence>
<dbReference type="EMBL" id="BAABLK010000023">
    <property type="protein sequence ID" value="GAA5226804.1"/>
    <property type="molecule type" value="Genomic_DNA"/>
</dbReference>
<comment type="similarity">
    <text evidence="2 12">Belongs to the RNA methyltransferase RsmE family.</text>
</comment>
<evidence type="ECO:0000256" key="10">
    <source>
        <dbReference type="ARBA" id="ARBA00025699"/>
    </source>
</evidence>
<evidence type="ECO:0000256" key="8">
    <source>
        <dbReference type="ARBA" id="ARBA00022679"/>
    </source>
</evidence>
<evidence type="ECO:0000313" key="16">
    <source>
        <dbReference type="Proteomes" id="UP001501257"/>
    </source>
</evidence>
<dbReference type="InterPro" id="IPR046886">
    <property type="entry name" value="RsmE_MTase_dom"/>
</dbReference>
<dbReference type="EC" id="2.1.1.193" evidence="3 12"/>
<sequence length="267" mass="28147">MSNQCFVLPAGGLSSARTGTELHLEGPEGHHAVMVKRVRPGEMINLVDGSGVRAVTEVTGTQKAALDGIVRHLDIEQPAAVSITLVQALAKGDRDLQAVESAVELGIDAVRPWQSERSIVRWNEAKAAKALAKWEATVLAALKQSRRTFLPEVRGMLSSTELAGEFARCDCAPGPALVIVLHERGTEPLSATVATWFAGLGPAQGAEHAQRPEIQLVVGPEGGISDSELEKFVEAGAKVALLGHHVLRASTAGPAAVVLTRHLLGQL</sequence>
<dbReference type="NCBIfam" id="TIGR00046">
    <property type="entry name" value="RsmE family RNA methyltransferase"/>
    <property type="match status" value="1"/>
</dbReference>
<dbReference type="Gene3D" id="2.40.240.20">
    <property type="entry name" value="Hypothetical PUA domain-like, domain 1"/>
    <property type="match status" value="1"/>
</dbReference>
<evidence type="ECO:0000256" key="5">
    <source>
        <dbReference type="ARBA" id="ARBA00022490"/>
    </source>
</evidence>
<comment type="function">
    <text evidence="10 12">Specifically methylates the N3 position of the uracil ring of uridine 1498 (m3U1498) in 16S rRNA. Acts on the fully assembled 30S ribosomal subunit.</text>
</comment>
<evidence type="ECO:0000256" key="6">
    <source>
        <dbReference type="ARBA" id="ARBA00022552"/>
    </source>
</evidence>
<proteinExistence type="inferred from homology"/>
<dbReference type="CDD" id="cd18084">
    <property type="entry name" value="RsmE-like"/>
    <property type="match status" value="1"/>
</dbReference>
<organism evidence="15 16">
    <name type="scientific">Paeniglutamicibacter antarcticus</name>
    <dbReference type="NCBI Taxonomy" id="494023"/>
    <lineage>
        <taxon>Bacteria</taxon>
        <taxon>Bacillati</taxon>
        <taxon>Actinomycetota</taxon>
        <taxon>Actinomycetes</taxon>
        <taxon>Micrococcales</taxon>
        <taxon>Micrococcaceae</taxon>
        <taxon>Paeniglutamicibacter</taxon>
    </lineage>
</organism>
<comment type="subcellular location">
    <subcellularLocation>
        <location evidence="1 12">Cytoplasm</location>
    </subcellularLocation>
</comment>
<keyword evidence="5 12" id="KW-0963">Cytoplasm</keyword>
<dbReference type="InterPro" id="IPR006700">
    <property type="entry name" value="RsmE"/>
</dbReference>
<dbReference type="Gene3D" id="3.40.1280.10">
    <property type="match status" value="1"/>
</dbReference>
<evidence type="ECO:0000256" key="1">
    <source>
        <dbReference type="ARBA" id="ARBA00004496"/>
    </source>
</evidence>
<protein>
    <recommendedName>
        <fullName evidence="4 12">Ribosomal RNA small subunit methyltransferase E</fullName>
        <ecNumber evidence="3 12">2.1.1.193</ecNumber>
    </recommendedName>
</protein>
<evidence type="ECO:0000256" key="9">
    <source>
        <dbReference type="ARBA" id="ARBA00022691"/>
    </source>
</evidence>
<dbReference type="PANTHER" id="PTHR30027:SF3">
    <property type="entry name" value="16S RRNA (URACIL(1498)-N(3))-METHYLTRANSFERASE"/>
    <property type="match status" value="1"/>
</dbReference>
<keyword evidence="6 12" id="KW-0698">rRNA processing</keyword>
<name>A0ABP9TJ39_9MICC</name>
<evidence type="ECO:0000256" key="4">
    <source>
        <dbReference type="ARBA" id="ARBA00013673"/>
    </source>
</evidence>
<keyword evidence="16" id="KW-1185">Reference proteome</keyword>
<dbReference type="Pfam" id="PF20260">
    <property type="entry name" value="PUA_4"/>
    <property type="match status" value="1"/>
</dbReference>
<comment type="caution">
    <text evidence="15">The sequence shown here is derived from an EMBL/GenBank/DDBJ whole genome shotgun (WGS) entry which is preliminary data.</text>
</comment>
<evidence type="ECO:0000259" key="14">
    <source>
        <dbReference type="Pfam" id="PF20260"/>
    </source>
</evidence>
<dbReference type="InterPro" id="IPR029028">
    <property type="entry name" value="Alpha/beta_knot_MTases"/>
</dbReference>
<comment type="catalytic activity">
    <reaction evidence="11 12">
        <text>uridine(1498) in 16S rRNA + S-adenosyl-L-methionine = N(3)-methyluridine(1498) in 16S rRNA + S-adenosyl-L-homocysteine + H(+)</text>
        <dbReference type="Rhea" id="RHEA:42920"/>
        <dbReference type="Rhea" id="RHEA-COMP:10283"/>
        <dbReference type="Rhea" id="RHEA-COMP:10284"/>
        <dbReference type="ChEBI" id="CHEBI:15378"/>
        <dbReference type="ChEBI" id="CHEBI:57856"/>
        <dbReference type="ChEBI" id="CHEBI:59789"/>
        <dbReference type="ChEBI" id="CHEBI:65315"/>
        <dbReference type="ChEBI" id="CHEBI:74502"/>
        <dbReference type="EC" id="2.1.1.193"/>
    </reaction>
</comment>
<dbReference type="Proteomes" id="UP001501257">
    <property type="component" value="Unassembled WGS sequence"/>
</dbReference>
<dbReference type="InterPro" id="IPR015947">
    <property type="entry name" value="PUA-like_sf"/>
</dbReference>
<dbReference type="InterPro" id="IPR029026">
    <property type="entry name" value="tRNA_m1G_MTases_N"/>
</dbReference>
<evidence type="ECO:0000313" key="15">
    <source>
        <dbReference type="EMBL" id="GAA5226804.1"/>
    </source>
</evidence>
<dbReference type="PIRSF" id="PIRSF015601">
    <property type="entry name" value="MTase_slr0722"/>
    <property type="match status" value="1"/>
</dbReference>
<keyword evidence="7 12" id="KW-0489">Methyltransferase</keyword>
<dbReference type="NCBIfam" id="NF008693">
    <property type="entry name" value="PRK11713.2-3"/>
    <property type="match status" value="1"/>
</dbReference>
<dbReference type="SUPFAM" id="SSF75217">
    <property type="entry name" value="alpha/beta knot"/>
    <property type="match status" value="1"/>
</dbReference>
<dbReference type="RefSeq" id="WP_210100807.1">
    <property type="nucleotide sequence ID" value="NZ_BAABLK010000023.1"/>
</dbReference>
<evidence type="ECO:0000259" key="13">
    <source>
        <dbReference type="Pfam" id="PF04452"/>
    </source>
</evidence>
<accession>A0ABP9TJ39</accession>
<reference evidence="16" key="1">
    <citation type="journal article" date="2019" name="Int. J. Syst. Evol. Microbiol.">
        <title>The Global Catalogue of Microorganisms (GCM) 10K type strain sequencing project: providing services to taxonomists for standard genome sequencing and annotation.</title>
        <authorList>
            <consortium name="The Broad Institute Genomics Platform"/>
            <consortium name="The Broad Institute Genome Sequencing Center for Infectious Disease"/>
            <person name="Wu L."/>
            <person name="Ma J."/>
        </authorList>
    </citation>
    <scope>NUCLEOTIDE SEQUENCE [LARGE SCALE GENOMIC DNA]</scope>
    <source>
        <strain evidence="16">JCM 18952</strain>
    </source>
</reference>
<evidence type="ECO:0000256" key="2">
    <source>
        <dbReference type="ARBA" id="ARBA00005528"/>
    </source>
</evidence>
<feature type="domain" description="Ribosomal RNA small subunit methyltransferase E methyltransferase" evidence="13">
    <location>
        <begin position="80"/>
        <end position="258"/>
    </location>
</feature>
<dbReference type="InterPro" id="IPR046887">
    <property type="entry name" value="RsmE_PUA-like"/>
</dbReference>